<dbReference type="Proteomes" id="UP000623467">
    <property type="component" value="Unassembled WGS sequence"/>
</dbReference>
<keyword evidence="3" id="KW-1185">Reference proteome</keyword>
<dbReference type="EMBL" id="JACAZH010000018">
    <property type="protein sequence ID" value="KAF7346848.1"/>
    <property type="molecule type" value="Genomic_DNA"/>
</dbReference>
<feature type="region of interest" description="Disordered" evidence="1">
    <location>
        <begin position="88"/>
        <end position="121"/>
    </location>
</feature>
<comment type="caution">
    <text evidence="2">The sequence shown here is derived from an EMBL/GenBank/DDBJ whole genome shotgun (WGS) entry which is preliminary data.</text>
</comment>
<name>A0A8H6XRT4_9AGAR</name>
<dbReference type="OrthoDB" id="3058894at2759"/>
<gene>
    <name evidence="2" type="ORF">MSAN_01824000</name>
</gene>
<dbReference type="AlphaFoldDB" id="A0A8H6XRT4"/>
<evidence type="ECO:0000313" key="2">
    <source>
        <dbReference type="EMBL" id="KAF7346848.1"/>
    </source>
</evidence>
<organism evidence="2 3">
    <name type="scientific">Mycena sanguinolenta</name>
    <dbReference type="NCBI Taxonomy" id="230812"/>
    <lineage>
        <taxon>Eukaryota</taxon>
        <taxon>Fungi</taxon>
        <taxon>Dikarya</taxon>
        <taxon>Basidiomycota</taxon>
        <taxon>Agaricomycotina</taxon>
        <taxon>Agaricomycetes</taxon>
        <taxon>Agaricomycetidae</taxon>
        <taxon>Agaricales</taxon>
        <taxon>Marasmiineae</taxon>
        <taxon>Mycenaceae</taxon>
        <taxon>Mycena</taxon>
    </lineage>
</organism>
<protein>
    <submittedName>
        <fullName evidence="2">Uncharacterized protein</fullName>
    </submittedName>
</protein>
<sequence>MEHPWTPVQDKALKSEALRCADKSAPVSAKLEVWLGYYGAPSPVARDSANHTSPRHAELVARVAARKARRDRLADLRIRALQASAYKWPRPRCHPNHPENQERLEKERREEEKRCAAGRAREQAAVKARVAHLMKLRAGVKRRRV</sequence>
<evidence type="ECO:0000313" key="3">
    <source>
        <dbReference type="Proteomes" id="UP000623467"/>
    </source>
</evidence>
<accession>A0A8H6XRT4</accession>
<feature type="compositionally biased region" description="Basic and acidic residues" evidence="1">
    <location>
        <begin position="96"/>
        <end position="121"/>
    </location>
</feature>
<proteinExistence type="predicted"/>
<evidence type="ECO:0000256" key="1">
    <source>
        <dbReference type="SAM" id="MobiDB-lite"/>
    </source>
</evidence>
<reference evidence="2" key="1">
    <citation type="submission" date="2020-05" db="EMBL/GenBank/DDBJ databases">
        <title>Mycena genomes resolve the evolution of fungal bioluminescence.</title>
        <authorList>
            <person name="Tsai I.J."/>
        </authorList>
    </citation>
    <scope>NUCLEOTIDE SEQUENCE</scope>
    <source>
        <strain evidence="2">160909Yilan</strain>
    </source>
</reference>